<keyword evidence="4" id="KW-1185">Reference proteome</keyword>
<dbReference type="PATRIC" id="fig|1379870.5.peg.679"/>
<evidence type="ECO:0000313" key="3">
    <source>
        <dbReference type="EMBL" id="AKD54038.1"/>
    </source>
</evidence>
<gene>
    <name evidence="3" type="ORF">SD10_03080</name>
</gene>
<feature type="domain" description="ApeA N-terminal" evidence="2">
    <location>
        <begin position="6"/>
        <end position="279"/>
    </location>
</feature>
<dbReference type="KEGG" id="srd:SD10_03080"/>
<dbReference type="RefSeq" id="WP_046375634.1">
    <property type="nucleotide sequence ID" value="NZ_CP010429.1"/>
</dbReference>
<organism evidence="3 4">
    <name type="scientific">Spirosoma radiotolerans</name>
    <dbReference type="NCBI Taxonomy" id="1379870"/>
    <lineage>
        <taxon>Bacteria</taxon>
        <taxon>Pseudomonadati</taxon>
        <taxon>Bacteroidota</taxon>
        <taxon>Cytophagia</taxon>
        <taxon>Cytophagales</taxon>
        <taxon>Cytophagaceae</taxon>
        <taxon>Spirosoma</taxon>
    </lineage>
</organism>
<accession>A0A0E3ZTN9</accession>
<dbReference type="HOGENOM" id="CLU_645207_0_0_10"/>
<dbReference type="InterPro" id="IPR041223">
    <property type="entry name" value="ApeA_NTD"/>
</dbReference>
<sequence length="482" mass="55453">MTENREWIGKWTINFGEEERIFHGVLTYSLKSGGELKIAKEGAHWDEFFLLDQSTLIPIIKGYEYSTGKGITLINSLIRNYSVSSGVKITILPNLIIDNLDYADKHSLQFLTATVVYEGLGPWLAITGVTKSFKDDGVKFTGVTMEYNQPESLKFDIQNLFKIQIDFGYQPGDSRTYTGYSLKEVYYTNFIFKEPGANIHDLLKWVEHYRRLLTTLFGQPSFITSYSITNSLDITPKNTSTLYYKNTIDGFPNNAPTGVRMRTLYALLKTPLNDILNKWASYHLSNDLDYVAWIASKDFHRFSEETFLEVARSLEVFCGIDTDKKLYSDIEKKNLKKAIKDKISANDFLNNFNTEIASGENVERFNNMLEKLLSAVTYADSLSLRRKIKLALEQIKQKIEAESYEKLFPDSKSLINKIVDYRNYYTHYDEKSIEIYQGEELTIDQLVLLARKVKKIMLLLLLNDLGIPMQQAADSFIRLEVS</sequence>
<dbReference type="Proteomes" id="UP000033054">
    <property type="component" value="Chromosome"/>
</dbReference>
<dbReference type="OrthoDB" id="1351641at2"/>
<reference evidence="3 4" key="1">
    <citation type="journal article" date="2014" name="Curr. Microbiol.">
        <title>Spirosoma radiotolerans sp. nov., a gamma-radiation-resistant bacterium isolated from gamma ray-irradiated soil.</title>
        <authorList>
            <person name="Lee J.J."/>
            <person name="Srinivasan S."/>
            <person name="Lim S."/>
            <person name="Joe M."/>
            <person name="Im S."/>
            <person name="Bae S.I."/>
            <person name="Park K.R."/>
            <person name="Han J.H."/>
            <person name="Park S.H."/>
            <person name="Joo B.M."/>
            <person name="Park S.J."/>
            <person name="Kim M.K."/>
        </authorList>
    </citation>
    <scope>NUCLEOTIDE SEQUENCE [LARGE SCALE GENOMIC DNA]</scope>
    <source>
        <strain evidence="3 4">DG5A</strain>
    </source>
</reference>
<evidence type="ECO:0000313" key="4">
    <source>
        <dbReference type="Proteomes" id="UP000033054"/>
    </source>
</evidence>
<protein>
    <submittedName>
        <fullName evidence="3">Uncharacterized protein</fullName>
    </submittedName>
</protein>
<dbReference type="STRING" id="1379870.SD10_03080"/>
<evidence type="ECO:0000259" key="1">
    <source>
        <dbReference type="Pfam" id="PF18739"/>
    </source>
</evidence>
<dbReference type="EMBL" id="CP010429">
    <property type="protein sequence ID" value="AKD54038.1"/>
    <property type="molecule type" value="Genomic_DNA"/>
</dbReference>
<dbReference type="Pfam" id="PF18862">
    <property type="entry name" value="ApeA_NTD1"/>
    <property type="match status" value="1"/>
</dbReference>
<dbReference type="Pfam" id="PF18739">
    <property type="entry name" value="HEPN_Apea"/>
    <property type="match status" value="1"/>
</dbReference>
<name>A0A0E3ZTN9_9BACT</name>
<feature type="domain" description="Apea-like HEPN" evidence="1">
    <location>
        <begin position="308"/>
        <end position="470"/>
    </location>
</feature>
<dbReference type="InterPro" id="IPR041229">
    <property type="entry name" value="HEPN_Apea"/>
</dbReference>
<dbReference type="AlphaFoldDB" id="A0A0E3ZTN9"/>
<evidence type="ECO:0000259" key="2">
    <source>
        <dbReference type="Pfam" id="PF18862"/>
    </source>
</evidence>
<proteinExistence type="predicted"/>